<comment type="subunit">
    <text evidence="15">Monomer.</text>
</comment>
<feature type="site" description="Substrate discrimination" evidence="15">
    <location>
        <position position="17"/>
    </location>
</feature>
<sequence>MDFGDKHIIHMDQDAFFVSVEIKKNSKLAGLPVIIGGTSDRGVVASCSYEARKFGIHSAMPSRMAKQLCPHAIFVKGSMDEYSYYSHQITELLHEKVPLLEKASIDEHYIDMTGMDKFFGCMKFAHELRHSVMDQIGLPISFGLSINKTVSKMATNECKPDGELQIQKLEVQTFLNPLSIKKIPGLGDATFLKLSEMGVRKIHTLTQIPQELMFKILGQNGLSLWQKANGIDNSPVVPYREQKSIGKQTTFESDSMDIAGIKIILTDMITNLAFELRQKQKLTACITVTIRYANFETVTQQAKIPYTSLDSTLIAKAKDLFDKVYSKRMLLRLVGVKLSHLVSGSEQIDLYGPSEKIYNLYQSMDKMRSRYGIDAVKLATVLPNKGDTKSKKASFMNKNS</sequence>
<dbReference type="GO" id="GO:0042276">
    <property type="term" value="P:error-prone translesion synthesis"/>
    <property type="evidence" value="ECO:0007669"/>
    <property type="project" value="TreeGrafter"/>
</dbReference>
<keyword evidence="13 15" id="KW-0234">DNA repair</keyword>
<dbReference type="RefSeq" id="WP_136874540.1">
    <property type="nucleotide sequence ID" value="NZ_SWBO01000002.1"/>
</dbReference>
<dbReference type="PROSITE" id="PS50173">
    <property type="entry name" value="UMUC"/>
    <property type="match status" value="1"/>
</dbReference>
<dbReference type="GO" id="GO:0009432">
    <property type="term" value="P:SOS response"/>
    <property type="evidence" value="ECO:0007669"/>
    <property type="project" value="TreeGrafter"/>
</dbReference>
<dbReference type="OrthoDB" id="9808813at2"/>
<evidence type="ECO:0000256" key="8">
    <source>
        <dbReference type="ARBA" id="ARBA00022723"/>
    </source>
</evidence>
<organism evidence="17 18">
    <name type="scientific">Pedobacter cryotolerans</name>
    <dbReference type="NCBI Taxonomy" id="2571270"/>
    <lineage>
        <taxon>Bacteria</taxon>
        <taxon>Pseudomonadati</taxon>
        <taxon>Bacteroidota</taxon>
        <taxon>Sphingobacteriia</taxon>
        <taxon>Sphingobacteriales</taxon>
        <taxon>Sphingobacteriaceae</taxon>
        <taxon>Pedobacter</taxon>
    </lineage>
</organism>
<evidence type="ECO:0000256" key="5">
    <source>
        <dbReference type="ARBA" id="ARBA00022679"/>
    </source>
</evidence>
<proteinExistence type="inferred from homology"/>
<dbReference type="GO" id="GO:0003887">
    <property type="term" value="F:DNA-directed DNA polymerase activity"/>
    <property type="evidence" value="ECO:0007669"/>
    <property type="project" value="UniProtKB-UniRule"/>
</dbReference>
<dbReference type="SUPFAM" id="SSF100879">
    <property type="entry name" value="Lesion bypass DNA polymerase (Y-family), little finger domain"/>
    <property type="match status" value="1"/>
</dbReference>
<evidence type="ECO:0000259" key="16">
    <source>
        <dbReference type="PROSITE" id="PS50173"/>
    </source>
</evidence>
<dbReference type="GO" id="GO:0003684">
    <property type="term" value="F:damaged DNA binding"/>
    <property type="evidence" value="ECO:0007669"/>
    <property type="project" value="InterPro"/>
</dbReference>
<keyword evidence="9 15" id="KW-0227">DNA damage</keyword>
<dbReference type="InterPro" id="IPR043502">
    <property type="entry name" value="DNA/RNA_pol_sf"/>
</dbReference>
<evidence type="ECO:0000256" key="6">
    <source>
        <dbReference type="ARBA" id="ARBA00022695"/>
    </source>
</evidence>
<dbReference type="Pfam" id="PF11799">
    <property type="entry name" value="IMS_C"/>
    <property type="match status" value="1"/>
</dbReference>
<evidence type="ECO:0000313" key="17">
    <source>
        <dbReference type="EMBL" id="TKC02360.1"/>
    </source>
</evidence>
<dbReference type="GO" id="GO:0006261">
    <property type="term" value="P:DNA-templated DNA replication"/>
    <property type="evidence" value="ECO:0007669"/>
    <property type="project" value="UniProtKB-UniRule"/>
</dbReference>
<keyword evidence="3 15" id="KW-0515">Mutator protein</keyword>
<dbReference type="PANTHER" id="PTHR11076">
    <property type="entry name" value="DNA REPAIR POLYMERASE UMUC / TRANSFERASE FAMILY MEMBER"/>
    <property type="match status" value="1"/>
</dbReference>
<comment type="subcellular location">
    <subcellularLocation>
        <location evidence="1 15">Cytoplasm</location>
    </subcellularLocation>
</comment>
<evidence type="ECO:0000256" key="12">
    <source>
        <dbReference type="ARBA" id="ARBA00023125"/>
    </source>
</evidence>
<feature type="binding site" evidence="15">
    <location>
        <position position="106"/>
    </location>
    <ligand>
        <name>Mg(2+)</name>
        <dbReference type="ChEBI" id="CHEBI:18420"/>
    </ligand>
</feature>
<evidence type="ECO:0000256" key="9">
    <source>
        <dbReference type="ARBA" id="ARBA00022763"/>
    </source>
</evidence>
<name>A0A4U1CB91_9SPHI</name>
<keyword evidence="7 15" id="KW-0235">DNA replication</keyword>
<dbReference type="HAMAP" id="MF_01113">
    <property type="entry name" value="DNApol_IV"/>
    <property type="match status" value="1"/>
</dbReference>
<dbReference type="PANTHER" id="PTHR11076:SF33">
    <property type="entry name" value="DNA POLYMERASE KAPPA"/>
    <property type="match status" value="1"/>
</dbReference>
<comment type="catalytic activity">
    <reaction evidence="14 15">
        <text>DNA(n) + a 2'-deoxyribonucleoside 5'-triphosphate = DNA(n+1) + diphosphate</text>
        <dbReference type="Rhea" id="RHEA:22508"/>
        <dbReference type="Rhea" id="RHEA-COMP:17339"/>
        <dbReference type="Rhea" id="RHEA-COMP:17340"/>
        <dbReference type="ChEBI" id="CHEBI:33019"/>
        <dbReference type="ChEBI" id="CHEBI:61560"/>
        <dbReference type="ChEBI" id="CHEBI:173112"/>
        <dbReference type="EC" id="2.7.7.7"/>
    </reaction>
</comment>
<dbReference type="CDD" id="cd03586">
    <property type="entry name" value="PolY_Pol_IV_kappa"/>
    <property type="match status" value="1"/>
</dbReference>
<dbReference type="InterPro" id="IPR022880">
    <property type="entry name" value="DNApol_IV"/>
</dbReference>
<evidence type="ECO:0000256" key="11">
    <source>
        <dbReference type="ARBA" id="ARBA00022932"/>
    </source>
</evidence>
<comment type="similarity">
    <text evidence="2 15">Belongs to the DNA polymerase type-Y family.</text>
</comment>
<dbReference type="FunFam" id="3.40.1170.60:FF:000001">
    <property type="entry name" value="DNA polymerase IV"/>
    <property type="match status" value="1"/>
</dbReference>
<dbReference type="InterPro" id="IPR001126">
    <property type="entry name" value="UmuC"/>
</dbReference>
<evidence type="ECO:0000256" key="13">
    <source>
        <dbReference type="ARBA" id="ARBA00023204"/>
    </source>
</evidence>
<feature type="domain" description="UmuC" evidence="16">
    <location>
        <begin position="8"/>
        <end position="187"/>
    </location>
</feature>
<evidence type="ECO:0000256" key="3">
    <source>
        <dbReference type="ARBA" id="ARBA00022457"/>
    </source>
</evidence>
<dbReference type="EMBL" id="SWBO01000002">
    <property type="protein sequence ID" value="TKC02360.1"/>
    <property type="molecule type" value="Genomic_DNA"/>
</dbReference>
<dbReference type="InterPro" id="IPR036775">
    <property type="entry name" value="DNA_pol_Y-fam_lit_finger_sf"/>
</dbReference>
<evidence type="ECO:0000256" key="15">
    <source>
        <dbReference type="HAMAP-Rule" id="MF_01113"/>
    </source>
</evidence>
<feature type="active site" evidence="15">
    <location>
        <position position="107"/>
    </location>
</feature>
<comment type="function">
    <text evidence="15">Poorly processive, error-prone DNA polymerase involved in untargeted mutagenesis. Copies undamaged DNA at stalled replication forks, which arise in vivo from mismatched or misaligned primer ends. These misaligned primers can be extended by PolIV. Exhibits no 3'-5' exonuclease (proofreading) activity. May be involved in translesional synthesis, in conjunction with the beta clamp from PolIII.</text>
</comment>
<evidence type="ECO:0000256" key="7">
    <source>
        <dbReference type="ARBA" id="ARBA00022705"/>
    </source>
</evidence>
<keyword evidence="11 15" id="KW-0239">DNA-directed DNA polymerase</keyword>
<dbReference type="Gene3D" id="1.10.150.20">
    <property type="entry name" value="5' to 3' exonuclease, C-terminal subdomain"/>
    <property type="match status" value="1"/>
</dbReference>
<dbReference type="InterPro" id="IPR043128">
    <property type="entry name" value="Rev_trsase/Diguanyl_cyclase"/>
</dbReference>
<evidence type="ECO:0000256" key="2">
    <source>
        <dbReference type="ARBA" id="ARBA00010945"/>
    </source>
</evidence>
<dbReference type="GO" id="GO:0006281">
    <property type="term" value="P:DNA repair"/>
    <property type="evidence" value="ECO:0007669"/>
    <property type="project" value="UniProtKB-UniRule"/>
</dbReference>
<dbReference type="InterPro" id="IPR050116">
    <property type="entry name" value="DNA_polymerase-Y"/>
</dbReference>
<keyword evidence="10 15" id="KW-0460">Magnesium</keyword>
<feature type="binding site" evidence="15">
    <location>
        <position position="12"/>
    </location>
    <ligand>
        <name>Mg(2+)</name>
        <dbReference type="ChEBI" id="CHEBI:18420"/>
    </ligand>
</feature>
<dbReference type="SUPFAM" id="SSF56672">
    <property type="entry name" value="DNA/RNA polymerases"/>
    <property type="match status" value="1"/>
</dbReference>
<dbReference type="Gene3D" id="3.30.70.270">
    <property type="match status" value="1"/>
</dbReference>
<keyword evidence="5 15" id="KW-0808">Transferase</keyword>
<dbReference type="InterPro" id="IPR017961">
    <property type="entry name" value="DNA_pol_Y-fam_little_finger"/>
</dbReference>
<dbReference type="Proteomes" id="UP000310477">
    <property type="component" value="Unassembled WGS sequence"/>
</dbReference>
<evidence type="ECO:0000313" key="18">
    <source>
        <dbReference type="Proteomes" id="UP000310477"/>
    </source>
</evidence>
<comment type="cofactor">
    <cofactor evidence="15">
        <name>Mg(2+)</name>
        <dbReference type="ChEBI" id="CHEBI:18420"/>
    </cofactor>
    <text evidence="15">Binds 2 magnesium ions per subunit.</text>
</comment>
<comment type="caution">
    <text evidence="17">The sequence shown here is derived from an EMBL/GenBank/DDBJ whole genome shotgun (WGS) entry which is preliminary data.</text>
</comment>
<keyword evidence="8 15" id="KW-0479">Metal-binding</keyword>
<keyword evidence="6 15" id="KW-0548">Nucleotidyltransferase</keyword>
<keyword evidence="18" id="KW-1185">Reference proteome</keyword>
<gene>
    <name evidence="15 17" type="primary">dinB</name>
    <name evidence="17" type="ORF">FA045_03500</name>
</gene>
<protein>
    <recommendedName>
        <fullName evidence="15">DNA polymerase IV</fullName>
        <shortName evidence="15">Pol IV</shortName>
        <ecNumber evidence="15">2.7.7.7</ecNumber>
    </recommendedName>
</protein>
<reference evidence="17 18" key="1">
    <citation type="submission" date="2019-04" db="EMBL/GenBank/DDBJ databases">
        <title>Pedobacter sp. AR-2-6 sp. nov., isolated from Arctic soil.</title>
        <authorList>
            <person name="Dahal R.H."/>
            <person name="Kim D.-U."/>
        </authorList>
    </citation>
    <scope>NUCLEOTIDE SEQUENCE [LARGE SCALE GENOMIC DNA]</scope>
    <source>
        <strain evidence="17 18">AR-2-6</strain>
    </source>
</reference>
<evidence type="ECO:0000256" key="1">
    <source>
        <dbReference type="ARBA" id="ARBA00004496"/>
    </source>
</evidence>
<evidence type="ECO:0000256" key="10">
    <source>
        <dbReference type="ARBA" id="ARBA00022842"/>
    </source>
</evidence>
<dbReference type="GO" id="GO:0005829">
    <property type="term" value="C:cytosol"/>
    <property type="evidence" value="ECO:0007669"/>
    <property type="project" value="TreeGrafter"/>
</dbReference>
<dbReference type="GO" id="GO:0000287">
    <property type="term" value="F:magnesium ion binding"/>
    <property type="evidence" value="ECO:0007669"/>
    <property type="project" value="UniProtKB-UniRule"/>
</dbReference>
<dbReference type="Pfam" id="PF00817">
    <property type="entry name" value="IMS"/>
    <property type="match status" value="1"/>
</dbReference>
<accession>A0A4U1CB91</accession>
<dbReference type="AlphaFoldDB" id="A0A4U1CB91"/>
<keyword evidence="4 15" id="KW-0963">Cytoplasm</keyword>
<dbReference type="Gene3D" id="3.40.1170.60">
    <property type="match status" value="1"/>
</dbReference>
<evidence type="ECO:0000256" key="14">
    <source>
        <dbReference type="ARBA" id="ARBA00049244"/>
    </source>
</evidence>
<dbReference type="Gene3D" id="3.30.1490.100">
    <property type="entry name" value="DNA polymerase, Y-family, little finger domain"/>
    <property type="match status" value="1"/>
</dbReference>
<dbReference type="EC" id="2.7.7.7" evidence="15"/>
<keyword evidence="12 15" id="KW-0238">DNA-binding</keyword>
<dbReference type="NCBIfam" id="NF002677">
    <property type="entry name" value="PRK02406.1"/>
    <property type="match status" value="1"/>
</dbReference>
<evidence type="ECO:0000256" key="4">
    <source>
        <dbReference type="ARBA" id="ARBA00022490"/>
    </source>
</evidence>